<gene>
    <name evidence="1" type="ORF">AVDCRST_MAG84-3800</name>
</gene>
<evidence type="ECO:0000313" key="1">
    <source>
        <dbReference type="EMBL" id="CAA9365597.1"/>
    </source>
</evidence>
<dbReference type="AlphaFoldDB" id="A0A6J4MQ07"/>
<protein>
    <submittedName>
        <fullName evidence="1">Uncharacterized protein</fullName>
    </submittedName>
</protein>
<dbReference type="EMBL" id="CADCTZ010000771">
    <property type="protein sequence ID" value="CAA9365597.1"/>
    <property type="molecule type" value="Genomic_DNA"/>
</dbReference>
<name>A0A6J4MQ07_9CYAN</name>
<reference evidence="1" key="1">
    <citation type="submission" date="2020-02" db="EMBL/GenBank/DDBJ databases">
        <authorList>
            <person name="Meier V. D."/>
        </authorList>
    </citation>
    <scope>NUCLEOTIDE SEQUENCE</scope>
    <source>
        <strain evidence="1">AVDCRST_MAG84</strain>
    </source>
</reference>
<sequence>MTLISNKAIVIFSVLLSKDRQTGAVGNGRLFPHFFWGKKKEEVRWKSEEVKGEEGRGKKAEG</sequence>
<accession>A0A6J4MQ07</accession>
<proteinExistence type="predicted"/>
<organism evidence="1">
    <name type="scientific">uncultured Microcoleus sp</name>
    <dbReference type="NCBI Taxonomy" id="259945"/>
    <lineage>
        <taxon>Bacteria</taxon>
        <taxon>Bacillati</taxon>
        <taxon>Cyanobacteriota</taxon>
        <taxon>Cyanophyceae</taxon>
        <taxon>Oscillatoriophycideae</taxon>
        <taxon>Oscillatoriales</taxon>
        <taxon>Microcoleaceae</taxon>
        <taxon>Microcoleus</taxon>
        <taxon>environmental samples</taxon>
    </lineage>
</organism>